<keyword evidence="4 7" id="KW-1133">Transmembrane helix</keyword>
<dbReference type="Proteomes" id="UP001152799">
    <property type="component" value="Chromosome 7"/>
</dbReference>
<keyword evidence="5 7" id="KW-0472">Membrane</keyword>
<keyword evidence="9" id="KW-1185">Reference proteome</keyword>
<dbReference type="Pfam" id="PF04184">
    <property type="entry name" value="ST7"/>
    <property type="match status" value="1"/>
</dbReference>
<name>A0A9N9N0R4_9CUCU</name>
<reference evidence="8" key="1">
    <citation type="submission" date="2022-01" db="EMBL/GenBank/DDBJ databases">
        <authorList>
            <person name="King R."/>
        </authorList>
    </citation>
    <scope>NUCLEOTIDE SEQUENCE</scope>
</reference>
<dbReference type="SUPFAM" id="SSF48452">
    <property type="entry name" value="TPR-like"/>
    <property type="match status" value="1"/>
</dbReference>
<proteinExistence type="inferred from homology"/>
<dbReference type="PANTHER" id="PTHR12745">
    <property type="entry name" value="SUPPRESSION OF TUMORIGENICITY 7"/>
    <property type="match status" value="1"/>
</dbReference>
<evidence type="ECO:0000313" key="9">
    <source>
        <dbReference type="Proteomes" id="UP001152799"/>
    </source>
</evidence>
<organism evidence="8 9">
    <name type="scientific">Ceutorhynchus assimilis</name>
    <name type="common">cabbage seed weevil</name>
    <dbReference type="NCBI Taxonomy" id="467358"/>
    <lineage>
        <taxon>Eukaryota</taxon>
        <taxon>Metazoa</taxon>
        <taxon>Ecdysozoa</taxon>
        <taxon>Arthropoda</taxon>
        <taxon>Hexapoda</taxon>
        <taxon>Insecta</taxon>
        <taxon>Pterygota</taxon>
        <taxon>Neoptera</taxon>
        <taxon>Endopterygota</taxon>
        <taxon>Coleoptera</taxon>
        <taxon>Polyphaga</taxon>
        <taxon>Cucujiformia</taxon>
        <taxon>Curculionidae</taxon>
        <taxon>Ceutorhynchinae</taxon>
        <taxon>Ceutorhynchus</taxon>
    </lineage>
</organism>
<evidence type="ECO:0000256" key="2">
    <source>
        <dbReference type="ARBA" id="ARBA00009751"/>
    </source>
</evidence>
<dbReference type="InterPro" id="IPR011990">
    <property type="entry name" value="TPR-like_helical_dom_sf"/>
</dbReference>
<comment type="similarity">
    <text evidence="2">Belongs to the ST7 family.</text>
</comment>
<dbReference type="GO" id="GO:0016020">
    <property type="term" value="C:membrane"/>
    <property type="evidence" value="ECO:0007669"/>
    <property type="project" value="UniProtKB-SubCell"/>
</dbReference>
<protein>
    <recommendedName>
        <fullName evidence="6">Protein ST7 homolog</fullName>
    </recommendedName>
</protein>
<dbReference type="AlphaFoldDB" id="A0A9N9N0R4"/>
<evidence type="ECO:0000313" key="8">
    <source>
        <dbReference type="EMBL" id="CAG9771649.1"/>
    </source>
</evidence>
<keyword evidence="3 7" id="KW-0812">Transmembrane</keyword>
<dbReference type="OrthoDB" id="5914722at2759"/>
<accession>A0A9N9N0R4</accession>
<gene>
    <name evidence="8" type="ORF">CEUTPL_LOCUS12079</name>
</gene>
<dbReference type="Gene3D" id="1.25.40.10">
    <property type="entry name" value="Tetratricopeptide repeat domain"/>
    <property type="match status" value="1"/>
</dbReference>
<feature type="transmembrane region" description="Helical" evidence="7">
    <location>
        <begin position="439"/>
        <end position="460"/>
    </location>
</feature>
<sequence>MWDSMFLSTLTPKFYVALTGTSSLISGLILIFEWWYFRKYGTSFIEQVSINHISPWISGDYRDDSPSANSSQPAQSPVPECKVWRNPLSLYRGAEYQRFYWATNKEPLTYYDMNLSAQDHQTFFTCEADAGKAEYEIMQTAWRERNPQVRLKAAHSAIEKNPDCATAYILLAEEEATTITEAEKILKQAYKVAESNYKKSQALLHQGALMEAQHRRDTNVLIYIKRRLAMCCRRLGKLKEAVKMFRDLTKEVPPIMNVLNIHENLIEVLLQMQAYADVQAVLAKYDDISLPKSATICYTAALLKARSVADKFSPDIASKRGLNNAELQAVEAIHRAVEFNPHVPKYLLEMKPLILPPEHILKRGDSEALSYSFFHLSHWKAIDGALNLLHCTWEGTFRMLPYPLERGHLFYPYPTCTECADRELLPAFHEVSVYPKKELPFFIIFTAGLCSFTALLALLTHQYPDLMGVFAKSVVNWISLPLFYLYEKVENIVPPNLLQQIIRI</sequence>
<evidence type="ECO:0000256" key="3">
    <source>
        <dbReference type="ARBA" id="ARBA00022692"/>
    </source>
</evidence>
<evidence type="ECO:0000256" key="6">
    <source>
        <dbReference type="ARBA" id="ARBA00040270"/>
    </source>
</evidence>
<dbReference type="PANTHER" id="PTHR12745:SF6">
    <property type="entry name" value="PROTEIN ST7 HOMOLOG"/>
    <property type="match status" value="1"/>
</dbReference>
<evidence type="ECO:0000256" key="5">
    <source>
        <dbReference type="ARBA" id="ARBA00023136"/>
    </source>
</evidence>
<dbReference type="InterPro" id="IPR007311">
    <property type="entry name" value="ST7"/>
</dbReference>
<dbReference type="EMBL" id="OU892283">
    <property type="protein sequence ID" value="CAG9771649.1"/>
    <property type="molecule type" value="Genomic_DNA"/>
</dbReference>
<feature type="transmembrane region" description="Helical" evidence="7">
    <location>
        <begin position="14"/>
        <end position="37"/>
    </location>
</feature>
<evidence type="ECO:0000256" key="7">
    <source>
        <dbReference type="SAM" id="Phobius"/>
    </source>
</evidence>
<evidence type="ECO:0000256" key="1">
    <source>
        <dbReference type="ARBA" id="ARBA00004141"/>
    </source>
</evidence>
<dbReference type="CDD" id="cd11557">
    <property type="entry name" value="ST7"/>
    <property type="match status" value="1"/>
</dbReference>
<comment type="subcellular location">
    <subcellularLocation>
        <location evidence="1">Membrane</location>
        <topology evidence="1">Multi-pass membrane protein</topology>
    </subcellularLocation>
</comment>
<evidence type="ECO:0000256" key="4">
    <source>
        <dbReference type="ARBA" id="ARBA00022989"/>
    </source>
</evidence>